<dbReference type="InParanoid" id="A0A6L2PHZ7"/>
<gene>
    <name evidence="1" type="ORF">Cfor_06832</name>
</gene>
<protein>
    <submittedName>
        <fullName evidence="1">Uncharacterized protein</fullName>
    </submittedName>
</protein>
<keyword evidence="2" id="KW-1185">Reference proteome</keyword>
<reference evidence="2" key="1">
    <citation type="submission" date="2020-01" db="EMBL/GenBank/DDBJ databases">
        <title>Draft genome sequence of the Termite Coptotermes fromosanus.</title>
        <authorList>
            <person name="Itakura S."/>
            <person name="Yosikawa Y."/>
            <person name="Umezawa K."/>
        </authorList>
    </citation>
    <scope>NUCLEOTIDE SEQUENCE [LARGE SCALE GENOMIC DNA]</scope>
</reference>
<evidence type="ECO:0000313" key="1">
    <source>
        <dbReference type="EMBL" id="GFG32036.1"/>
    </source>
</evidence>
<sequence>MKRIVCACFRSRGCADATGISSHPECSPTRMTSGFKSCIQRALTTGRCKSNMFKKEIMAHMNA</sequence>
<comment type="caution">
    <text evidence="1">The sequence shown here is derived from an EMBL/GenBank/DDBJ whole genome shotgun (WGS) entry which is preliminary data.</text>
</comment>
<evidence type="ECO:0000313" key="2">
    <source>
        <dbReference type="Proteomes" id="UP000502823"/>
    </source>
</evidence>
<dbReference type="Proteomes" id="UP000502823">
    <property type="component" value="Unassembled WGS sequence"/>
</dbReference>
<accession>A0A6L2PHZ7</accession>
<feature type="non-terminal residue" evidence="1">
    <location>
        <position position="63"/>
    </location>
</feature>
<dbReference type="EMBL" id="BLKM01000350">
    <property type="protein sequence ID" value="GFG32036.1"/>
    <property type="molecule type" value="Genomic_DNA"/>
</dbReference>
<proteinExistence type="predicted"/>
<organism evidence="1 2">
    <name type="scientific">Coptotermes formosanus</name>
    <name type="common">Formosan subterranean termite</name>
    <dbReference type="NCBI Taxonomy" id="36987"/>
    <lineage>
        <taxon>Eukaryota</taxon>
        <taxon>Metazoa</taxon>
        <taxon>Ecdysozoa</taxon>
        <taxon>Arthropoda</taxon>
        <taxon>Hexapoda</taxon>
        <taxon>Insecta</taxon>
        <taxon>Pterygota</taxon>
        <taxon>Neoptera</taxon>
        <taxon>Polyneoptera</taxon>
        <taxon>Dictyoptera</taxon>
        <taxon>Blattodea</taxon>
        <taxon>Blattoidea</taxon>
        <taxon>Termitoidae</taxon>
        <taxon>Rhinotermitidae</taxon>
        <taxon>Coptotermes</taxon>
    </lineage>
</organism>
<name>A0A6L2PHZ7_COPFO</name>
<dbReference type="AlphaFoldDB" id="A0A6L2PHZ7"/>